<name>A0AC61RP07_9FIRM</name>
<dbReference type="EMBL" id="SRYA01000088">
    <property type="protein sequence ID" value="TGY89489.1"/>
    <property type="molecule type" value="Genomic_DNA"/>
</dbReference>
<evidence type="ECO:0000313" key="1">
    <source>
        <dbReference type="EMBL" id="TGY89489.1"/>
    </source>
</evidence>
<evidence type="ECO:0000313" key="2">
    <source>
        <dbReference type="Proteomes" id="UP000304953"/>
    </source>
</evidence>
<organism evidence="1 2">
    <name type="scientific">Petralouisia muris</name>
    <dbReference type="NCBI Taxonomy" id="3032872"/>
    <lineage>
        <taxon>Bacteria</taxon>
        <taxon>Bacillati</taxon>
        <taxon>Bacillota</taxon>
        <taxon>Clostridia</taxon>
        <taxon>Lachnospirales</taxon>
        <taxon>Lachnospiraceae</taxon>
        <taxon>Petralouisia</taxon>
    </lineage>
</organism>
<comment type="caution">
    <text evidence="1">The sequence shown here is derived from an EMBL/GenBank/DDBJ whole genome shotgun (WGS) entry which is preliminary data.</text>
</comment>
<protein>
    <submittedName>
        <fullName evidence="1">Uncharacterized protein</fullName>
    </submittedName>
</protein>
<reference evidence="1" key="1">
    <citation type="submission" date="2019-04" db="EMBL/GenBank/DDBJ databases">
        <title>Microbes associate with the intestines of laboratory mice.</title>
        <authorList>
            <person name="Navarre W."/>
            <person name="Wong E."/>
            <person name="Huang K."/>
            <person name="Tropini C."/>
            <person name="Ng K."/>
            <person name="Yu B."/>
        </authorList>
    </citation>
    <scope>NUCLEOTIDE SEQUENCE</scope>
    <source>
        <strain evidence="1">NM01_1-7b</strain>
    </source>
</reference>
<accession>A0AC61RP07</accession>
<gene>
    <name evidence="1" type="ORF">E5329_24790</name>
</gene>
<keyword evidence="2" id="KW-1185">Reference proteome</keyword>
<sequence length="38" mass="4225">MGVSRKTISSRIKSLKDKGVLQRVGSDTKGHWQIKNGK</sequence>
<dbReference type="Proteomes" id="UP000304953">
    <property type="component" value="Unassembled WGS sequence"/>
</dbReference>
<proteinExistence type="predicted"/>